<gene>
    <name evidence="1" type="ORF">O3V59_06450</name>
</gene>
<protein>
    <recommendedName>
        <fullName evidence="3">DUF885 domain-containing protein</fullName>
    </recommendedName>
</protein>
<dbReference type="Proteomes" id="UP001151071">
    <property type="component" value="Unassembled WGS sequence"/>
</dbReference>
<accession>A0A9X3TNY0</accession>
<evidence type="ECO:0000313" key="2">
    <source>
        <dbReference type="Proteomes" id="UP001151071"/>
    </source>
</evidence>
<dbReference type="EMBL" id="JAPYYP010000005">
    <property type="protein sequence ID" value="MDA5107991.1"/>
    <property type="molecule type" value="Genomic_DNA"/>
</dbReference>
<evidence type="ECO:0000313" key="1">
    <source>
        <dbReference type="EMBL" id="MDA5107991.1"/>
    </source>
</evidence>
<proteinExistence type="predicted"/>
<name>A0A9X3TNY0_9BACL</name>
<dbReference type="AlphaFoldDB" id="A0A9X3TNY0"/>
<comment type="caution">
    <text evidence="1">The sequence shown here is derived from an EMBL/GenBank/DDBJ whole genome shotgun (WGS) entry which is preliminary data.</text>
</comment>
<dbReference type="RefSeq" id="WP_271139715.1">
    <property type="nucleotide sequence ID" value="NZ_JAPYYP010000005.1"/>
</dbReference>
<keyword evidence="2" id="KW-1185">Reference proteome</keyword>
<organism evidence="1 2">
    <name type="scientific">Brevibacillus thermoruber</name>
    <dbReference type="NCBI Taxonomy" id="33942"/>
    <lineage>
        <taxon>Bacteria</taxon>
        <taxon>Bacillati</taxon>
        <taxon>Bacillota</taxon>
        <taxon>Bacilli</taxon>
        <taxon>Bacillales</taxon>
        <taxon>Paenibacillaceae</taxon>
        <taxon>Brevibacillus</taxon>
    </lineage>
</organism>
<evidence type="ECO:0008006" key="3">
    <source>
        <dbReference type="Google" id="ProtNLM"/>
    </source>
</evidence>
<sequence>MVKHDPLDMRLSREYCRIVLGMDKLYREGHGSTNEASFDREGLVPINLTDETPHLYESWEQVRQDLIGLRKRYLAVENELRRNYMQQQIGSLLALAEWCSGRDIPFREKVRGFLYVNENPVPRSERSRLHQKLDDLLSWRGFRGSLQEKVAAWEEARRVPHDELESVVKELLDQAKEQVVRHLFPQMADIEVTPEIVHGVPYQAYCDYVNSKMYLNGDLSYTYEALRHLVTHECFPGHTTHMRIRELGVKAGTLPLDAGLVITNTASSPVFEGIADNGMRFIQWGTTPDDEIYEVYQQIRSISGLNAAHMIHAEHKTLEEARAFLREFAFGQESWIASRLRFITHSLRAPFIYSYWRGNEAVHEAYRRVPKEERTQFYQFLYANMLSADTVKQYG</sequence>
<reference evidence="1" key="1">
    <citation type="submission" date="2022-12" db="EMBL/GenBank/DDBJ databases">
        <title>Draft genome sequence of the thermophilic strain Brevibacillus thermoruber HT42, isolated from Los Humeros, Puebla, Mexico, with biotechnological potential.</title>
        <authorList>
            <person name="Lara Sanchez J."/>
            <person name="Solis Palacios R."/>
            <person name="Bustos Baena A.S."/>
            <person name="Ruz Baez A.E."/>
            <person name="Espinosa Luna G."/>
            <person name="Oliart Ros R.M."/>
        </authorList>
    </citation>
    <scope>NUCLEOTIDE SEQUENCE</scope>
    <source>
        <strain evidence="1">HT42</strain>
    </source>
</reference>